<evidence type="ECO:0000313" key="4">
    <source>
        <dbReference type="Proteomes" id="UP000261284"/>
    </source>
</evidence>
<dbReference type="Proteomes" id="UP000261284">
    <property type="component" value="Unassembled WGS sequence"/>
</dbReference>
<feature type="domain" description="Thiopeptide-type bacteriocin biosynthesis" evidence="2">
    <location>
        <begin position="762"/>
        <end position="1035"/>
    </location>
</feature>
<dbReference type="InterPro" id="IPR006827">
    <property type="entry name" value="Lant_deHydtase_N"/>
</dbReference>
<dbReference type="Pfam" id="PF04738">
    <property type="entry name" value="Lant_dehydr_N"/>
    <property type="match status" value="1"/>
</dbReference>
<name>A0A3E1NRH2_9BACT</name>
<accession>A0A3E1NRH2</accession>
<sequence length="1054" mass="118515">MKNSVQLKADPFYLIRRPLLPVNTLFELNKRLVETPDLLWPFLHQLFNEPLVNEAIYLASPELHSEFGKLRAHDAAGAVKMAQSLYKYLVRMCTRATPYGLFAGCSAGTVAAHTQISYAGAQMHKKSRLDMLYVCELVQAIAADPAIKKQLRYFPNNSLYTAGNNYRYVEYSVAGKKRAYTVSAVQQSPYLQAVLEKAACGLYYNDIVAAVLETDATLDMQEIGEFIDQLISAQLLVSELEPSLTGDVFFDTLAEKLQHIAAPEMVGSLQQLRAYLQCGGTENYCKAHELINEQLVQTGTKDLVQTDLFFTHAQNTLGEGFTNMLTEQLAPLFRLSSQKHTPELDTFKQRFQARFDTQEVPLLLALDIETGVGYGTQHGSSTLMPLVGDIDLPAAKNTAALSWNGYTQLLHTLYSRALQTAAQEVQITDEDLAAIEEPNHLHTQIAPSLFAFGSLLAKSSEAIDKGDFRFLLATCNGPSAANLLGRFCYGDEALLHKVKKSLAQHEPDTAHTVYAEIVHLPEARVGNVLQRPCLRNYEIPFLGKSGMPQQNQLPVNDLMVSVQHGKVVLRSKKLNKRVIPRMATAHQHAQGLPVYRFLCDLQRQQLYYGFHWKWEHLAGSDFLPRVVYKNIILSKASWQVKLADITGNTQQADDADRLRSLLQLRNIPVCVSITEHDNELLADWSTTAGLQLMLRQLQKKGSVQLTEFLHTPDNCFVTGDNDALYANEIIVPLHNPLYKTGPPLPQRAVPAVQRSFAPGSEWVYWKLYGGAKDTETILKETITPFVQQLRQQNAIDGWFFIRYTDPEPHIRLRMHLPKTQQHLLGQLICGLQQALQPALDAHLLHSIQLDTYERELERYGAANIEDSEQVFFHDSNATAAVLTMLDGEDGERWRWLLAMRSTDMLLNTFGLTLNERKELMNSLSAAYFREFNGDKNLSAQLNDKFRAEGRMIRSMLNPADDVQNQVSAVVALFAERDEAIAPVLERIACRAGAGFNEEGGMDLLRSYLHMSLNRFFPAKQRLHELGIYYLLYKHYMSSVAILKSNQTPLAVATV</sequence>
<evidence type="ECO:0008006" key="5">
    <source>
        <dbReference type="Google" id="ProtNLM"/>
    </source>
</evidence>
<dbReference type="RefSeq" id="WP_116846292.1">
    <property type="nucleotide sequence ID" value="NZ_QTJU01000001.1"/>
</dbReference>
<dbReference type="EMBL" id="QTJU01000001">
    <property type="protein sequence ID" value="RFM30536.1"/>
    <property type="molecule type" value="Genomic_DNA"/>
</dbReference>
<gene>
    <name evidence="3" type="ORF">DXN05_06165</name>
</gene>
<evidence type="ECO:0000313" key="3">
    <source>
        <dbReference type="EMBL" id="RFM30536.1"/>
    </source>
</evidence>
<evidence type="ECO:0000259" key="2">
    <source>
        <dbReference type="Pfam" id="PF14028"/>
    </source>
</evidence>
<keyword evidence="4" id="KW-1185">Reference proteome</keyword>
<dbReference type="OrthoDB" id="1273722at2"/>
<feature type="domain" description="Lantibiotic dehydratase N-terminal" evidence="1">
    <location>
        <begin position="49"/>
        <end position="692"/>
    </location>
</feature>
<dbReference type="InterPro" id="IPR023809">
    <property type="entry name" value="Thiopep_bacteriocin_synth_dom"/>
</dbReference>
<protein>
    <recommendedName>
        <fullName evidence="5">Lantibiotic dehydratase</fullName>
    </recommendedName>
</protein>
<evidence type="ECO:0000259" key="1">
    <source>
        <dbReference type="Pfam" id="PF04738"/>
    </source>
</evidence>
<proteinExistence type="predicted"/>
<dbReference type="NCBIfam" id="TIGR03891">
    <property type="entry name" value="thiopep_ocin"/>
    <property type="match status" value="1"/>
</dbReference>
<reference evidence="3 4" key="1">
    <citation type="submission" date="2018-08" db="EMBL/GenBank/DDBJ databases">
        <title>Chitinophagaceae sp. K23C18032701, a novel bacterium isolated from forest soil.</title>
        <authorList>
            <person name="Wang C."/>
        </authorList>
    </citation>
    <scope>NUCLEOTIDE SEQUENCE [LARGE SCALE GENOMIC DNA]</scope>
    <source>
        <strain evidence="3 4">K23C18032701</strain>
    </source>
</reference>
<comment type="caution">
    <text evidence="3">The sequence shown here is derived from an EMBL/GenBank/DDBJ whole genome shotgun (WGS) entry which is preliminary data.</text>
</comment>
<organism evidence="3 4">
    <name type="scientific">Deminuibacter soli</name>
    <dbReference type="NCBI Taxonomy" id="2291815"/>
    <lineage>
        <taxon>Bacteria</taxon>
        <taxon>Pseudomonadati</taxon>
        <taxon>Bacteroidota</taxon>
        <taxon>Chitinophagia</taxon>
        <taxon>Chitinophagales</taxon>
        <taxon>Chitinophagaceae</taxon>
        <taxon>Deminuibacter</taxon>
    </lineage>
</organism>
<dbReference type="Pfam" id="PF14028">
    <property type="entry name" value="Lant_dehydr_C"/>
    <property type="match status" value="1"/>
</dbReference>
<dbReference type="AlphaFoldDB" id="A0A3E1NRH2"/>